<proteinExistence type="inferred from homology"/>
<evidence type="ECO:0000256" key="3">
    <source>
        <dbReference type="ARBA" id="ARBA00012633"/>
    </source>
</evidence>
<dbReference type="PROSITE" id="PS00629">
    <property type="entry name" value="IMP_1"/>
    <property type="match status" value="1"/>
</dbReference>
<protein>
    <recommendedName>
        <fullName evidence="3 10">3'(2'),5'-bisphosphate nucleotidase</fullName>
        <ecNumber evidence="3 10">3.1.3.7</ecNumber>
    </recommendedName>
</protein>
<dbReference type="GO" id="GO:0000103">
    <property type="term" value="P:sulfate assimilation"/>
    <property type="evidence" value="ECO:0007669"/>
    <property type="project" value="TreeGrafter"/>
</dbReference>
<evidence type="ECO:0000313" key="11">
    <source>
        <dbReference type="EMBL" id="ATY60005.1"/>
    </source>
</evidence>
<feature type="binding site" evidence="9">
    <location>
        <position position="135"/>
    </location>
    <ligand>
        <name>Mg(2+)</name>
        <dbReference type="ChEBI" id="CHEBI:18420"/>
        <label>1</label>
        <note>catalytic</note>
    </ligand>
</feature>
<feature type="binding site" evidence="9">
    <location>
        <position position="70"/>
    </location>
    <ligand>
        <name>Mg(2+)</name>
        <dbReference type="ChEBI" id="CHEBI:18420"/>
        <label>1</label>
        <note>catalytic</note>
    </ligand>
</feature>
<evidence type="ECO:0000256" key="2">
    <source>
        <dbReference type="ARBA" id="ARBA00009759"/>
    </source>
</evidence>
<organism evidence="11 12">
    <name type="scientific">Cordyceps militaris</name>
    <name type="common">Caterpillar fungus</name>
    <name type="synonym">Clavaria militaris</name>
    <dbReference type="NCBI Taxonomy" id="73501"/>
    <lineage>
        <taxon>Eukaryota</taxon>
        <taxon>Fungi</taxon>
        <taxon>Dikarya</taxon>
        <taxon>Ascomycota</taxon>
        <taxon>Pezizomycotina</taxon>
        <taxon>Sordariomycetes</taxon>
        <taxon>Hypocreomycetidae</taxon>
        <taxon>Hypocreales</taxon>
        <taxon>Cordycipitaceae</taxon>
        <taxon>Cordyceps</taxon>
    </lineage>
</organism>
<dbReference type="InterPro" id="IPR051090">
    <property type="entry name" value="Inositol_monoP_superfamily"/>
</dbReference>
<dbReference type="Proteomes" id="UP000323067">
    <property type="component" value="Chromosome vi"/>
</dbReference>
<evidence type="ECO:0000256" key="6">
    <source>
        <dbReference type="ARBA" id="ARBA00022842"/>
    </source>
</evidence>
<dbReference type="AlphaFoldDB" id="A0A2H4SA66"/>
<dbReference type="GO" id="GO:0043647">
    <property type="term" value="P:inositol phosphate metabolic process"/>
    <property type="evidence" value="ECO:0007669"/>
    <property type="project" value="UniProtKB-UniRule"/>
</dbReference>
<dbReference type="EMBL" id="CP023323">
    <property type="protein sequence ID" value="ATY60005.1"/>
    <property type="molecule type" value="Genomic_DNA"/>
</dbReference>
<reference evidence="11 12" key="1">
    <citation type="journal article" date="2017" name="BMC Genomics">
        <title>Chromosome level assembly and secondary metabolite potential of the parasitic fungus Cordyceps militaris.</title>
        <authorList>
            <person name="Kramer G.J."/>
            <person name="Nodwell J.R."/>
        </authorList>
    </citation>
    <scope>NUCLEOTIDE SEQUENCE [LARGE SCALE GENOMIC DNA]</scope>
    <source>
        <strain evidence="11 12">ATCC 34164</strain>
    </source>
</reference>
<dbReference type="EC" id="3.1.3.7" evidence="3 10"/>
<evidence type="ECO:0000256" key="1">
    <source>
        <dbReference type="ARBA" id="ARBA00001946"/>
    </source>
</evidence>
<dbReference type="InterPro" id="IPR000760">
    <property type="entry name" value="Inositol_monophosphatase-like"/>
</dbReference>
<dbReference type="InterPro" id="IPR006239">
    <property type="entry name" value="DPNP"/>
</dbReference>
<dbReference type="SUPFAM" id="SSF56655">
    <property type="entry name" value="Carbohydrate phosphatase"/>
    <property type="match status" value="1"/>
</dbReference>
<evidence type="ECO:0000256" key="5">
    <source>
        <dbReference type="ARBA" id="ARBA00022801"/>
    </source>
</evidence>
<dbReference type="CDD" id="cd01517">
    <property type="entry name" value="PAP_phosphatase"/>
    <property type="match status" value="1"/>
</dbReference>
<evidence type="ECO:0000256" key="8">
    <source>
        <dbReference type="ARBA" id="ARBA00044484"/>
    </source>
</evidence>
<dbReference type="Gene3D" id="3.40.190.80">
    <property type="match status" value="1"/>
</dbReference>
<keyword evidence="6 9" id="KW-0460">Magnesium</keyword>
<dbReference type="InterPro" id="IPR020583">
    <property type="entry name" value="Inositol_monoP_metal-BS"/>
</dbReference>
<comment type="function">
    <text evidence="10">Converts adenosine 3'-phosphate 5'-phosphosulfate (PAPS) to adenosine 5'-phosphosulfate (APS) and 3'(2')-phosphoadenosine 5'-phosphate (PAP) to AMP.</text>
</comment>
<name>A0A2H4SA66_CORMI</name>
<dbReference type="VEuPathDB" id="FungiDB:A9K55_005710"/>
<evidence type="ECO:0000256" key="4">
    <source>
        <dbReference type="ARBA" id="ARBA00022723"/>
    </source>
</evidence>
<feature type="binding site" evidence="9">
    <location>
        <position position="297"/>
    </location>
    <ligand>
        <name>Mg(2+)</name>
        <dbReference type="ChEBI" id="CHEBI:18420"/>
        <label>1</label>
        <note>catalytic</note>
    </ligand>
</feature>
<dbReference type="Pfam" id="PF00459">
    <property type="entry name" value="Inositol_P"/>
    <property type="match status" value="1"/>
</dbReference>
<dbReference type="Gene3D" id="3.30.540.10">
    <property type="entry name" value="Fructose-1,6-Bisphosphatase, subunit A, domain 1"/>
    <property type="match status" value="1"/>
</dbReference>
<evidence type="ECO:0000313" key="12">
    <source>
        <dbReference type="Proteomes" id="UP000323067"/>
    </source>
</evidence>
<dbReference type="NCBIfam" id="TIGR01330">
    <property type="entry name" value="bisphos_HAL2"/>
    <property type="match status" value="1"/>
</dbReference>
<evidence type="ECO:0000256" key="10">
    <source>
        <dbReference type="RuleBase" id="RU368076"/>
    </source>
</evidence>
<dbReference type="VEuPathDB" id="FungiDB:CCM_03264"/>
<feature type="binding site" evidence="9">
    <location>
        <position position="138"/>
    </location>
    <ligand>
        <name>Mg(2+)</name>
        <dbReference type="ChEBI" id="CHEBI:18420"/>
        <label>1</label>
        <note>catalytic</note>
    </ligand>
</feature>
<dbReference type="GO" id="GO:0046872">
    <property type="term" value="F:metal ion binding"/>
    <property type="evidence" value="ECO:0007669"/>
    <property type="project" value="UniProtKB-UniRule"/>
</dbReference>
<comment type="catalytic activity">
    <reaction evidence="8">
        <text>3'-phosphoadenylyl sulfate + H2O = adenosine 5'-phosphosulfate + phosphate</text>
        <dbReference type="Rhea" id="RHEA:77639"/>
        <dbReference type="ChEBI" id="CHEBI:15377"/>
        <dbReference type="ChEBI" id="CHEBI:43474"/>
        <dbReference type="ChEBI" id="CHEBI:58243"/>
        <dbReference type="ChEBI" id="CHEBI:58339"/>
        <dbReference type="EC" id="3.1.3.7"/>
    </reaction>
    <physiologicalReaction direction="left-to-right" evidence="8">
        <dbReference type="Rhea" id="RHEA:77640"/>
    </physiologicalReaction>
</comment>
<comment type="cofactor">
    <cofactor evidence="1 9 10">
        <name>Mg(2+)</name>
        <dbReference type="ChEBI" id="CHEBI:18420"/>
    </cofactor>
</comment>
<accession>A0A2H4SA66</accession>
<sequence>MANSYEHELKLAELAVQKAVIVTRKVLQLVEKGELAKDDKTPVSLADFAAQALLVAAIHHRFPDDTIVGEEDTRLLATNPALVERVWQLVASSRLDDAASEALLHAPASAADMLRCIELGGRSYAGPTGRVWMLDPVDGTKGFLRGGQYVVCATLLVDGAETVAAFGCPHVDVAAGAISEQDAQTDGTAAAGCLVAAIRGRGAFVRPLSTGALAERRRIEQRRPVDDLRRLRFCENAETTSPQFAGRAEIAAALGATTWAPMHIFSTQLRYLALALGLADVVLRAPRPGEAPPHIWDHAGGVMVFAEAGGKVTDLNGKDLVFTAGRDLTENFGLVACPAGIHAQVIEAVKGVFAAYPEYNGIVQS</sequence>
<gene>
    <name evidence="11" type="ORF">A9K55_005710</name>
</gene>
<dbReference type="PANTHER" id="PTHR43200:SF2">
    <property type="entry name" value="3'(2'),5'-BISPHOSPHATE NUCLEOTIDASE"/>
    <property type="match status" value="1"/>
</dbReference>
<comment type="similarity">
    <text evidence="2 10">Belongs to the inositol monophosphatase superfamily.</text>
</comment>
<evidence type="ECO:0000256" key="7">
    <source>
        <dbReference type="ARBA" id="ARBA00044479"/>
    </source>
</evidence>
<evidence type="ECO:0000256" key="9">
    <source>
        <dbReference type="PIRSR" id="PIRSR600760-2"/>
    </source>
</evidence>
<keyword evidence="5 10" id="KW-0378">Hydrolase</keyword>
<dbReference type="GO" id="GO:0008441">
    <property type="term" value="F:3'(2'),5'-bisphosphate nucleotidase activity"/>
    <property type="evidence" value="ECO:0007669"/>
    <property type="project" value="UniProtKB-UniRule"/>
</dbReference>
<comment type="catalytic activity">
    <reaction evidence="7">
        <text>adenosine 3',5'-bisphosphate + H2O = AMP + phosphate</text>
        <dbReference type="Rhea" id="RHEA:10040"/>
        <dbReference type="ChEBI" id="CHEBI:15377"/>
        <dbReference type="ChEBI" id="CHEBI:43474"/>
        <dbReference type="ChEBI" id="CHEBI:58343"/>
        <dbReference type="ChEBI" id="CHEBI:456215"/>
        <dbReference type="EC" id="3.1.3.7"/>
    </reaction>
    <physiologicalReaction direction="left-to-right" evidence="7">
        <dbReference type="Rhea" id="RHEA:10041"/>
    </physiologicalReaction>
</comment>
<keyword evidence="4 9" id="KW-0479">Metal-binding</keyword>
<dbReference type="PANTHER" id="PTHR43200">
    <property type="entry name" value="PHOSPHATASE"/>
    <property type="match status" value="1"/>
</dbReference>